<dbReference type="Proteomes" id="UP000600139">
    <property type="component" value="Unassembled WGS sequence"/>
</dbReference>
<comment type="caution">
    <text evidence="4">The sequence shown here is derived from an EMBL/GenBank/DDBJ whole genome shotgun (WGS) entry which is preliminary data.</text>
</comment>
<feature type="transmembrane region" description="Helical" evidence="2">
    <location>
        <begin position="283"/>
        <end position="303"/>
    </location>
</feature>
<reference evidence="4" key="1">
    <citation type="submission" date="2021-01" db="EMBL/GenBank/DDBJ databases">
        <title>Modified the classification status of verrucomicrobia.</title>
        <authorList>
            <person name="Feng X."/>
        </authorList>
    </citation>
    <scope>NUCLEOTIDE SEQUENCE</scope>
    <source>
        <strain evidence="4">JCM 18052</strain>
    </source>
</reference>
<gene>
    <name evidence="4" type="ORF">JIN84_07290</name>
</gene>
<keyword evidence="4" id="KW-0645">Protease</keyword>
<feature type="domain" description="CAAX prenyl protease 2/Lysostaphin resistance protein A-like" evidence="3">
    <location>
        <begin position="211"/>
        <end position="295"/>
    </location>
</feature>
<keyword evidence="4" id="KW-0482">Metalloprotease</keyword>
<dbReference type="RefSeq" id="WP_200350372.1">
    <property type="nucleotide sequence ID" value="NZ_BAABHZ010000012.1"/>
</dbReference>
<feature type="compositionally biased region" description="Pro residues" evidence="1">
    <location>
        <begin position="58"/>
        <end position="70"/>
    </location>
</feature>
<keyword evidence="5" id="KW-1185">Reference proteome</keyword>
<feature type="region of interest" description="Disordered" evidence="1">
    <location>
        <begin position="36"/>
        <end position="70"/>
    </location>
</feature>
<keyword evidence="2" id="KW-1133">Transmembrane helix</keyword>
<dbReference type="GO" id="GO:0080120">
    <property type="term" value="P:CAAX-box protein maturation"/>
    <property type="evidence" value="ECO:0007669"/>
    <property type="project" value="UniProtKB-ARBA"/>
</dbReference>
<keyword evidence="2" id="KW-0812">Transmembrane</keyword>
<sequence length="314" mass="33885">MSDPTESVIIASFCTALGVFMLTAIGRKIFEGKQETGPLPAPPFPDEEISLPARPDSPYQPPTAVTPPPATPQSGIPIAFYRPLDLLGVGLIFLVFFTLVVGSVQMAASGKETDLDPSGLISSIIFQFVSAAIVTGMVFKRIRPIAWLGLRWRNWPWVSLIAPGAVLGMWLIFGGLQASGYMEWIESLGCEPMQETVKLLQDSTDPTLIGLMIFAAVIAAPFCEEIVFRGYLYTVGKRFAGPWIGAFCSALIFSAAHGSVAALLPLFIFGLVQVFIYEKTGSIWAPIAVHLLFNGATVLVQLAPRFGYPIDASL</sequence>
<dbReference type="GO" id="GO:0004175">
    <property type="term" value="F:endopeptidase activity"/>
    <property type="evidence" value="ECO:0007669"/>
    <property type="project" value="UniProtKB-ARBA"/>
</dbReference>
<name>A0A934R1U6_9BACT</name>
<proteinExistence type="predicted"/>
<dbReference type="Pfam" id="PF02517">
    <property type="entry name" value="Rce1-like"/>
    <property type="match status" value="1"/>
</dbReference>
<evidence type="ECO:0000256" key="1">
    <source>
        <dbReference type="SAM" id="MobiDB-lite"/>
    </source>
</evidence>
<organism evidence="4 5">
    <name type="scientific">Luteolibacter yonseiensis</name>
    <dbReference type="NCBI Taxonomy" id="1144680"/>
    <lineage>
        <taxon>Bacteria</taxon>
        <taxon>Pseudomonadati</taxon>
        <taxon>Verrucomicrobiota</taxon>
        <taxon>Verrucomicrobiia</taxon>
        <taxon>Verrucomicrobiales</taxon>
        <taxon>Verrucomicrobiaceae</taxon>
        <taxon>Luteolibacter</taxon>
    </lineage>
</organism>
<dbReference type="AlphaFoldDB" id="A0A934R1U6"/>
<dbReference type="InterPro" id="IPR052710">
    <property type="entry name" value="CAAX_protease"/>
</dbReference>
<dbReference type="EMBL" id="JAENIK010000008">
    <property type="protein sequence ID" value="MBK1815411.1"/>
    <property type="molecule type" value="Genomic_DNA"/>
</dbReference>
<feature type="transmembrane region" description="Helical" evidence="2">
    <location>
        <begin position="154"/>
        <end position="173"/>
    </location>
</feature>
<feature type="transmembrane region" description="Helical" evidence="2">
    <location>
        <begin position="120"/>
        <end position="142"/>
    </location>
</feature>
<evidence type="ECO:0000313" key="5">
    <source>
        <dbReference type="Proteomes" id="UP000600139"/>
    </source>
</evidence>
<feature type="transmembrane region" description="Helical" evidence="2">
    <location>
        <begin position="208"/>
        <end position="232"/>
    </location>
</feature>
<evidence type="ECO:0000313" key="4">
    <source>
        <dbReference type="EMBL" id="MBK1815411.1"/>
    </source>
</evidence>
<accession>A0A934R1U6</accession>
<feature type="transmembrane region" description="Helical" evidence="2">
    <location>
        <begin position="86"/>
        <end position="108"/>
    </location>
</feature>
<dbReference type="GO" id="GO:0008237">
    <property type="term" value="F:metallopeptidase activity"/>
    <property type="evidence" value="ECO:0007669"/>
    <property type="project" value="UniProtKB-KW"/>
</dbReference>
<keyword evidence="4" id="KW-0378">Hydrolase</keyword>
<keyword evidence="2" id="KW-0472">Membrane</keyword>
<feature type="transmembrane region" description="Helical" evidence="2">
    <location>
        <begin position="6"/>
        <end position="25"/>
    </location>
</feature>
<dbReference type="PANTHER" id="PTHR36435:SF1">
    <property type="entry name" value="CAAX AMINO TERMINAL PROTEASE FAMILY PROTEIN"/>
    <property type="match status" value="1"/>
</dbReference>
<dbReference type="PANTHER" id="PTHR36435">
    <property type="entry name" value="SLR1288 PROTEIN"/>
    <property type="match status" value="1"/>
</dbReference>
<protein>
    <submittedName>
        <fullName evidence="4">CPBP family intramembrane metalloprotease</fullName>
    </submittedName>
</protein>
<evidence type="ECO:0000256" key="2">
    <source>
        <dbReference type="SAM" id="Phobius"/>
    </source>
</evidence>
<evidence type="ECO:0000259" key="3">
    <source>
        <dbReference type="Pfam" id="PF02517"/>
    </source>
</evidence>
<dbReference type="InterPro" id="IPR003675">
    <property type="entry name" value="Rce1/LyrA-like_dom"/>
</dbReference>
<feature type="transmembrane region" description="Helical" evidence="2">
    <location>
        <begin position="244"/>
        <end position="277"/>
    </location>
</feature>